<dbReference type="Pfam" id="PF12964">
    <property type="entry name" value="DUF3853"/>
    <property type="match status" value="1"/>
</dbReference>
<dbReference type="AlphaFoldDB" id="A0A3E4ZBB2"/>
<evidence type="ECO:0000313" key="2">
    <source>
        <dbReference type="Proteomes" id="UP000260814"/>
    </source>
</evidence>
<dbReference type="EMBL" id="QSTW01000004">
    <property type="protein sequence ID" value="RGM92359.1"/>
    <property type="molecule type" value="Genomic_DNA"/>
</dbReference>
<evidence type="ECO:0000313" key="1">
    <source>
        <dbReference type="EMBL" id="RGM92359.1"/>
    </source>
</evidence>
<gene>
    <name evidence="1" type="ORF">DXB87_05455</name>
</gene>
<organism evidence="1 2">
    <name type="scientific">Phocaeicola plebeius</name>
    <dbReference type="NCBI Taxonomy" id="310297"/>
    <lineage>
        <taxon>Bacteria</taxon>
        <taxon>Pseudomonadati</taxon>
        <taxon>Bacteroidota</taxon>
        <taxon>Bacteroidia</taxon>
        <taxon>Bacteroidales</taxon>
        <taxon>Bacteroidaceae</taxon>
        <taxon>Phocaeicola</taxon>
    </lineage>
</organism>
<dbReference type="Proteomes" id="UP000260814">
    <property type="component" value="Unassembled WGS sequence"/>
</dbReference>
<dbReference type="RefSeq" id="WP_117701189.1">
    <property type="nucleotide sequence ID" value="NZ_CATWOP010000036.1"/>
</dbReference>
<proteinExistence type="predicted"/>
<reference evidence="1 2" key="1">
    <citation type="submission" date="2018-08" db="EMBL/GenBank/DDBJ databases">
        <title>A genome reference for cultivated species of the human gut microbiota.</title>
        <authorList>
            <person name="Zou Y."/>
            <person name="Xue W."/>
            <person name="Luo G."/>
        </authorList>
    </citation>
    <scope>NUCLEOTIDE SEQUENCE [LARGE SCALE GENOMIC DNA]</scope>
    <source>
        <strain evidence="1 2">OM06-2</strain>
    </source>
</reference>
<sequence length="110" mass="12224">MEIGNNTNQAEVVTLNELLEGIENIIRKCQSESSLKPEYPELPPLVTGIKGLANILGISVSTISRMKADGVLDEAILQNGKTVIFDTYKVLDILRISNHKNKFNRKNCKL</sequence>
<protein>
    <submittedName>
        <fullName evidence="1">DUF3853 family protein</fullName>
    </submittedName>
</protein>
<comment type="caution">
    <text evidence="1">The sequence shown here is derived from an EMBL/GenBank/DDBJ whole genome shotgun (WGS) entry which is preliminary data.</text>
</comment>
<accession>A0A3E4ZBB2</accession>
<dbReference type="InterPro" id="IPR024363">
    <property type="entry name" value="DUF3853"/>
</dbReference>
<name>A0A3E4ZBB2_9BACT</name>